<reference evidence="10" key="1">
    <citation type="journal article" date="2020" name="Stud. Mycol.">
        <title>101 Dothideomycetes genomes: A test case for predicting lifestyles and emergence of pathogens.</title>
        <authorList>
            <person name="Haridas S."/>
            <person name="Albert R."/>
            <person name="Binder M."/>
            <person name="Bloem J."/>
            <person name="LaButti K."/>
            <person name="Salamov A."/>
            <person name="Andreopoulos B."/>
            <person name="Baker S."/>
            <person name="Barry K."/>
            <person name="Bills G."/>
            <person name="Bluhm B."/>
            <person name="Cannon C."/>
            <person name="Castanera R."/>
            <person name="Culley D."/>
            <person name="Daum C."/>
            <person name="Ezra D."/>
            <person name="Gonzalez J."/>
            <person name="Henrissat B."/>
            <person name="Kuo A."/>
            <person name="Liang C."/>
            <person name="Lipzen A."/>
            <person name="Lutzoni F."/>
            <person name="Magnuson J."/>
            <person name="Mondo S."/>
            <person name="Nolan M."/>
            <person name="Ohm R."/>
            <person name="Pangilinan J."/>
            <person name="Park H.-J."/>
            <person name="Ramirez L."/>
            <person name="Alfaro M."/>
            <person name="Sun H."/>
            <person name="Tritt A."/>
            <person name="Yoshinaga Y."/>
            <person name="Zwiers L.-H."/>
            <person name="Turgeon B."/>
            <person name="Goodwin S."/>
            <person name="Spatafora J."/>
            <person name="Crous P."/>
            <person name="Grigoriev I."/>
        </authorList>
    </citation>
    <scope>NUCLEOTIDE SEQUENCE [LARGE SCALE GENOMIC DNA]</scope>
    <source>
        <strain evidence="10">CECT 20119</strain>
    </source>
</reference>
<feature type="compositionally biased region" description="Basic and acidic residues" evidence="8">
    <location>
        <begin position="17"/>
        <end position="28"/>
    </location>
</feature>
<dbReference type="Proteomes" id="UP000799538">
    <property type="component" value="Unassembled WGS sequence"/>
</dbReference>
<name>A0A6A6G7Y7_9PEZI</name>
<feature type="compositionally biased region" description="Basic residues" evidence="8">
    <location>
        <begin position="452"/>
        <end position="470"/>
    </location>
</feature>
<keyword evidence="4" id="KW-0805">Transcription regulation</keyword>
<dbReference type="EMBL" id="ML992509">
    <property type="protein sequence ID" value="KAF2221885.1"/>
    <property type="molecule type" value="Genomic_DNA"/>
</dbReference>
<evidence type="ECO:0000313" key="9">
    <source>
        <dbReference type="EMBL" id="KAF2221885.1"/>
    </source>
</evidence>
<protein>
    <recommendedName>
        <fullName evidence="2">Developmental regulatory protein wetA</fullName>
    </recommendedName>
</protein>
<evidence type="ECO:0000256" key="6">
    <source>
        <dbReference type="ARBA" id="ARBA00023163"/>
    </source>
</evidence>
<dbReference type="PANTHER" id="PTHR22934:SF25">
    <property type="entry name" value="DEVELOPMENTAL REGULATORY PROTEIN WETA"/>
    <property type="match status" value="1"/>
</dbReference>
<comment type="similarity">
    <text evidence="1">Belongs to the wetA family.</text>
</comment>
<keyword evidence="6" id="KW-0804">Transcription</keyword>
<evidence type="ECO:0000256" key="5">
    <source>
        <dbReference type="ARBA" id="ARBA00023159"/>
    </source>
</evidence>
<evidence type="ECO:0000256" key="4">
    <source>
        <dbReference type="ARBA" id="ARBA00023015"/>
    </source>
</evidence>
<feature type="region of interest" description="Disordered" evidence="8">
    <location>
        <begin position="153"/>
        <end position="188"/>
    </location>
</feature>
<evidence type="ECO:0000256" key="3">
    <source>
        <dbReference type="ARBA" id="ARBA00022969"/>
    </source>
</evidence>
<keyword evidence="7" id="KW-0183">Conidiation</keyword>
<evidence type="ECO:0000256" key="8">
    <source>
        <dbReference type="SAM" id="MobiDB-lite"/>
    </source>
</evidence>
<proteinExistence type="inferred from homology"/>
<evidence type="ECO:0000313" key="10">
    <source>
        <dbReference type="Proteomes" id="UP000799538"/>
    </source>
</evidence>
<evidence type="ECO:0000256" key="7">
    <source>
        <dbReference type="ARBA" id="ARBA00023321"/>
    </source>
</evidence>
<organism evidence="9 10">
    <name type="scientific">Elsinoe ampelina</name>
    <dbReference type="NCBI Taxonomy" id="302913"/>
    <lineage>
        <taxon>Eukaryota</taxon>
        <taxon>Fungi</taxon>
        <taxon>Dikarya</taxon>
        <taxon>Ascomycota</taxon>
        <taxon>Pezizomycotina</taxon>
        <taxon>Dothideomycetes</taxon>
        <taxon>Dothideomycetidae</taxon>
        <taxon>Myriangiales</taxon>
        <taxon>Elsinoaceae</taxon>
        <taxon>Elsinoe</taxon>
    </lineage>
</organism>
<feature type="compositionally biased region" description="Low complexity" evidence="8">
    <location>
        <begin position="471"/>
        <end position="485"/>
    </location>
</feature>
<keyword evidence="10" id="KW-1185">Reference proteome</keyword>
<feature type="region of interest" description="Disordered" evidence="8">
    <location>
        <begin position="17"/>
        <end position="46"/>
    </location>
</feature>
<feature type="region of interest" description="Disordered" evidence="8">
    <location>
        <begin position="401"/>
        <end position="541"/>
    </location>
</feature>
<dbReference type="InterPro" id="IPR040112">
    <property type="entry name" value="WetA"/>
</dbReference>
<dbReference type="PANTHER" id="PTHR22934">
    <property type="entry name" value="PROTEIN ESC1/WETA-RELATED"/>
    <property type="match status" value="1"/>
</dbReference>
<dbReference type="GO" id="GO:0048315">
    <property type="term" value="P:conidium formation"/>
    <property type="evidence" value="ECO:0007669"/>
    <property type="project" value="UniProtKB-KW"/>
</dbReference>
<evidence type="ECO:0000256" key="1">
    <source>
        <dbReference type="ARBA" id="ARBA00008881"/>
    </source>
</evidence>
<sequence length="564" mass="61820">MASQGALMNFPIRTRDKGTSWASKHDDGFQSCPDGGSLENVNPWDDSIHPTSSFDELFEDLLDSASQRTHSSGTSEIKLLTEPHPAFLDADEFWKRALTSLEDTESQTLQSAEPRLPTSKSIPETYRHFDHFGFPSPPYAPASPVFIEEVRGRTKTGAQQGSVRRSRNPSGVRKSLRHTKSTPNMMNQSRYRPSFEEMLSQAQANVPPVPVIGKRWNMRHPPSPPTSTETNDSFVPPQGLGLDVAERQTFSHSQDFADPFLVPNGAAHSPFSSPLEDNYFGQPLGDGWISGYNDEAIAFNTNTLHGNLQRSIYDRRRSLTDFDIPTPPSFNPWTKANATPPPPLALNAAALRSVPPQAVMSAPLLKPQLGFGFPTDYTTNAIMSSQTPLMTGANVSPRTNTFTSTVPNFSLPYRSGRSVSPKRETRPQPIRPSHHRAASELPTQHGEDLTARRMRSASRGGTGKHHRRTKSGPGPSNESSSSGSRASRRKEGKSGQLAGFVNFTPDDSKKLLTGVAPSGSSKTKARREKEAMEKRRRLSQAAVKAVREGDLGALREAGLVMEDA</sequence>
<evidence type="ECO:0000256" key="2">
    <source>
        <dbReference type="ARBA" id="ARBA00015342"/>
    </source>
</evidence>
<keyword evidence="3" id="KW-0749">Sporulation</keyword>
<gene>
    <name evidence="9" type="ORF">BDZ85DRAFT_283023</name>
</gene>
<keyword evidence="5" id="KW-0010">Activator</keyword>
<accession>A0A6A6G7Y7</accession>
<dbReference type="AlphaFoldDB" id="A0A6A6G7Y7"/>
<dbReference type="GO" id="GO:0030435">
    <property type="term" value="P:sporulation resulting in formation of a cellular spore"/>
    <property type="evidence" value="ECO:0007669"/>
    <property type="project" value="UniProtKB-KW"/>
</dbReference>
<dbReference type="OrthoDB" id="2575228at2759"/>